<dbReference type="Proteomes" id="UP000005835">
    <property type="component" value="Unassembled WGS sequence"/>
</dbReference>
<keyword evidence="2" id="KW-1133">Transmembrane helix</keyword>
<evidence type="ECO:0000313" key="3">
    <source>
        <dbReference type="EMBL" id="EKB32327.1"/>
    </source>
</evidence>
<dbReference type="RefSeq" id="WP_005432888.1">
    <property type="nucleotide sequence ID" value="NZ_JH815513.1"/>
</dbReference>
<evidence type="ECO:0000256" key="1">
    <source>
        <dbReference type="SAM" id="MobiDB-lite"/>
    </source>
</evidence>
<feature type="transmembrane region" description="Helical" evidence="2">
    <location>
        <begin position="70"/>
        <end position="87"/>
    </location>
</feature>
<feature type="transmembrane region" description="Helical" evidence="2">
    <location>
        <begin position="43"/>
        <end position="64"/>
    </location>
</feature>
<feature type="region of interest" description="Disordered" evidence="1">
    <location>
        <begin position="1"/>
        <end position="33"/>
    </location>
</feature>
<feature type="transmembrane region" description="Helical" evidence="2">
    <location>
        <begin position="99"/>
        <end position="117"/>
    </location>
</feature>
<proteinExistence type="predicted"/>
<dbReference type="PATRIC" id="fig|742823.3.peg.10"/>
<evidence type="ECO:0000256" key="2">
    <source>
        <dbReference type="SAM" id="Phobius"/>
    </source>
</evidence>
<accession>K1JXD5</accession>
<dbReference type="HOGENOM" id="CLU_2071960_0_0_4"/>
<keyword evidence="2" id="KW-0812">Transmembrane</keyword>
<comment type="caution">
    <text evidence="3">The sequence shown here is derived from an EMBL/GenBank/DDBJ whole genome shotgun (WGS) entry which is preliminary data.</text>
</comment>
<name>K1JXD5_9BURK</name>
<sequence length="118" mass="12188">MKAGGDLVNRGPNARSSLHYTPEDLENSTPIPPDPPFRALRRLLTLLAALLAGVAAGLIVPVLAGFGERGLAVGIATTALILLGVGIRDRVRDPDGRAGSLFIGAGIVCVFLLIVVLV</sequence>
<keyword evidence="4" id="KW-1185">Reference proteome</keyword>
<organism evidence="3 4">
    <name type="scientific">Sutterella wadsworthensis 2_1_59BFAA</name>
    <dbReference type="NCBI Taxonomy" id="742823"/>
    <lineage>
        <taxon>Bacteria</taxon>
        <taxon>Pseudomonadati</taxon>
        <taxon>Pseudomonadota</taxon>
        <taxon>Betaproteobacteria</taxon>
        <taxon>Burkholderiales</taxon>
        <taxon>Sutterellaceae</taxon>
        <taxon>Sutterella</taxon>
    </lineage>
</organism>
<protein>
    <submittedName>
        <fullName evidence="3">Uncharacterized protein</fullName>
    </submittedName>
</protein>
<dbReference type="EMBL" id="ADMG01000002">
    <property type="protein sequence ID" value="EKB32327.1"/>
    <property type="molecule type" value="Genomic_DNA"/>
</dbReference>
<gene>
    <name evidence="3" type="ORF">HMPREF9465_00010</name>
</gene>
<dbReference type="STRING" id="742823.HMPREF9465_00010"/>
<keyword evidence="2" id="KW-0472">Membrane</keyword>
<evidence type="ECO:0000313" key="4">
    <source>
        <dbReference type="Proteomes" id="UP000005835"/>
    </source>
</evidence>
<reference evidence="3 4" key="1">
    <citation type="submission" date="2012-05" db="EMBL/GenBank/DDBJ databases">
        <title>The Genome Sequence of Sutterella wadsworthensis 2_1_59BFAA.</title>
        <authorList>
            <consortium name="The Broad Institute Genome Sequencing Platform"/>
            <person name="Earl A."/>
            <person name="Ward D."/>
            <person name="Feldgarden M."/>
            <person name="Gevers D."/>
            <person name="Daigneault M."/>
            <person name="Strauss J."/>
            <person name="Allen-Vercoe E."/>
            <person name="Walker B."/>
            <person name="Young S.K."/>
            <person name="Zeng Q."/>
            <person name="Gargeya S."/>
            <person name="Fitzgerald M."/>
            <person name="Haas B."/>
            <person name="Abouelleil A."/>
            <person name="Alvarado L."/>
            <person name="Arachchi H.M."/>
            <person name="Berlin A.M."/>
            <person name="Chapman S.B."/>
            <person name="Goldberg J."/>
            <person name="Griggs A."/>
            <person name="Gujja S."/>
            <person name="Hansen M."/>
            <person name="Howarth C."/>
            <person name="Imamovic A."/>
            <person name="Larimer J."/>
            <person name="McCowen C."/>
            <person name="Montmayeur A."/>
            <person name="Murphy C."/>
            <person name="Neiman D."/>
            <person name="Pearson M."/>
            <person name="Priest M."/>
            <person name="Roberts A."/>
            <person name="Saif S."/>
            <person name="Shea T."/>
            <person name="Sisk P."/>
            <person name="Sykes S."/>
            <person name="Wortman J."/>
            <person name="Nusbaum C."/>
            <person name="Birren B."/>
        </authorList>
    </citation>
    <scope>NUCLEOTIDE SEQUENCE [LARGE SCALE GENOMIC DNA]</scope>
    <source>
        <strain evidence="3 4">2_1_59BFAA</strain>
    </source>
</reference>
<dbReference type="AlphaFoldDB" id="K1JXD5"/>